<comment type="caution">
    <text evidence="3">The sequence shown here is derived from an EMBL/GenBank/DDBJ whole genome shotgun (WGS) entry which is preliminary data.</text>
</comment>
<protein>
    <submittedName>
        <fullName evidence="3">Probable carboxylesterase 15</fullName>
    </submittedName>
</protein>
<dbReference type="AlphaFoldDB" id="A0A8S0V484"/>
<proteinExistence type="inferred from homology"/>
<comment type="similarity">
    <text evidence="1">Belongs to the 'GDXG' lipolytic enzyme family.</text>
</comment>
<name>A0A8S0V484_OLEEU</name>
<dbReference type="PANTHER" id="PTHR23024">
    <property type="entry name" value="ARYLACETAMIDE DEACETYLASE"/>
    <property type="match status" value="1"/>
</dbReference>
<evidence type="ECO:0000313" key="4">
    <source>
        <dbReference type="Proteomes" id="UP000594638"/>
    </source>
</evidence>
<dbReference type="Pfam" id="PF07859">
    <property type="entry name" value="Abhydrolase_3"/>
    <property type="match status" value="1"/>
</dbReference>
<dbReference type="PANTHER" id="PTHR23024:SF135">
    <property type="entry name" value="CELL DEATH ASSOCIATED PROTEIN"/>
    <property type="match status" value="1"/>
</dbReference>
<organism evidence="3 4">
    <name type="scientific">Olea europaea subsp. europaea</name>
    <dbReference type="NCBI Taxonomy" id="158383"/>
    <lineage>
        <taxon>Eukaryota</taxon>
        <taxon>Viridiplantae</taxon>
        <taxon>Streptophyta</taxon>
        <taxon>Embryophyta</taxon>
        <taxon>Tracheophyta</taxon>
        <taxon>Spermatophyta</taxon>
        <taxon>Magnoliopsida</taxon>
        <taxon>eudicotyledons</taxon>
        <taxon>Gunneridae</taxon>
        <taxon>Pentapetalae</taxon>
        <taxon>asterids</taxon>
        <taxon>lamiids</taxon>
        <taxon>Lamiales</taxon>
        <taxon>Oleaceae</taxon>
        <taxon>Oleeae</taxon>
        <taxon>Olea</taxon>
    </lineage>
</organism>
<dbReference type="Gene3D" id="3.40.50.1820">
    <property type="entry name" value="alpha/beta hydrolase"/>
    <property type="match status" value="1"/>
</dbReference>
<dbReference type="InterPro" id="IPR029058">
    <property type="entry name" value="AB_hydrolase_fold"/>
</dbReference>
<evidence type="ECO:0000313" key="3">
    <source>
        <dbReference type="EMBL" id="CAA3024633.1"/>
    </source>
</evidence>
<dbReference type="InterPro" id="IPR050466">
    <property type="entry name" value="Carboxylest/Gibb_receptor"/>
</dbReference>
<sequence>MANSLDDGSVYRARTGPLEFKFMVDRVLPHEDFVDGITIKDVVTVANSDQKVQIYLPEKNIEDFDKLPLLLQFHGGGFCINQADWYMYHTIFTSLARTNRAIVVSVADRAGHENLSPLKLGCTNPPRHRLFTMEQIGVGAKRNHPF</sequence>
<evidence type="ECO:0000259" key="2">
    <source>
        <dbReference type="Pfam" id="PF07859"/>
    </source>
</evidence>
<dbReference type="EMBL" id="CACTIH010009113">
    <property type="protein sequence ID" value="CAA3024633.1"/>
    <property type="molecule type" value="Genomic_DNA"/>
</dbReference>
<gene>
    <name evidence="3" type="ORF">OLEA9_A073251</name>
</gene>
<dbReference type="GO" id="GO:0016787">
    <property type="term" value="F:hydrolase activity"/>
    <property type="evidence" value="ECO:0007669"/>
    <property type="project" value="InterPro"/>
</dbReference>
<evidence type="ECO:0000256" key="1">
    <source>
        <dbReference type="ARBA" id="ARBA00010515"/>
    </source>
</evidence>
<accession>A0A8S0V484</accession>
<dbReference type="Proteomes" id="UP000594638">
    <property type="component" value="Unassembled WGS sequence"/>
</dbReference>
<dbReference type="Gramene" id="OE9A073251T1">
    <property type="protein sequence ID" value="OE9A073251C1"/>
    <property type="gene ID" value="OE9A073251"/>
</dbReference>
<keyword evidence="4" id="KW-1185">Reference proteome</keyword>
<reference evidence="3 4" key="1">
    <citation type="submission" date="2019-12" db="EMBL/GenBank/DDBJ databases">
        <authorList>
            <person name="Alioto T."/>
            <person name="Alioto T."/>
            <person name="Gomez Garrido J."/>
        </authorList>
    </citation>
    <scope>NUCLEOTIDE SEQUENCE [LARGE SCALE GENOMIC DNA]</scope>
</reference>
<dbReference type="OrthoDB" id="408631at2759"/>
<dbReference type="SUPFAM" id="SSF53474">
    <property type="entry name" value="alpha/beta-Hydrolases"/>
    <property type="match status" value="1"/>
</dbReference>
<dbReference type="InterPro" id="IPR013094">
    <property type="entry name" value="AB_hydrolase_3"/>
</dbReference>
<feature type="domain" description="Alpha/beta hydrolase fold-3" evidence="2">
    <location>
        <begin position="70"/>
        <end position="108"/>
    </location>
</feature>